<evidence type="ECO:0000313" key="1">
    <source>
        <dbReference type="EMBL" id="SHJ40080.1"/>
    </source>
</evidence>
<name>A0A1M6J0A9_9FLAO</name>
<dbReference type="EMBL" id="FQZH01000003">
    <property type="protein sequence ID" value="SHJ40080.1"/>
    <property type="molecule type" value="Genomic_DNA"/>
</dbReference>
<gene>
    <name evidence="1" type="ORF">SAMN05444337_1927</name>
</gene>
<accession>A0A1M6J0A9</accession>
<proteinExistence type="predicted"/>
<dbReference type="Proteomes" id="UP000184232">
    <property type="component" value="Unassembled WGS sequence"/>
</dbReference>
<evidence type="ECO:0000313" key="2">
    <source>
        <dbReference type="Proteomes" id="UP000184232"/>
    </source>
</evidence>
<organism evidence="1 2">
    <name type="scientific">Flavobacterium haoranii</name>
    <dbReference type="NCBI Taxonomy" id="683124"/>
    <lineage>
        <taxon>Bacteria</taxon>
        <taxon>Pseudomonadati</taxon>
        <taxon>Bacteroidota</taxon>
        <taxon>Flavobacteriia</taxon>
        <taxon>Flavobacteriales</taxon>
        <taxon>Flavobacteriaceae</taxon>
        <taxon>Flavobacterium</taxon>
    </lineage>
</organism>
<reference evidence="1 2" key="1">
    <citation type="submission" date="2016-11" db="EMBL/GenBank/DDBJ databases">
        <authorList>
            <person name="Jaros S."/>
            <person name="Januszkiewicz K."/>
            <person name="Wedrychowicz H."/>
        </authorList>
    </citation>
    <scope>NUCLEOTIDE SEQUENCE [LARGE SCALE GENOMIC DNA]</scope>
    <source>
        <strain evidence="1 2">DSM 22807</strain>
    </source>
</reference>
<keyword evidence="2" id="KW-1185">Reference proteome</keyword>
<dbReference type="AlphaFoldDB" id="A0A1M6J0A9"/>
<sequence length="36" mass="4104">MNHKAGFVNIIDLILRGECPVDIRLKMLTLKTKNHA</sequence>
<protein>
    <submittedName>
        <fullName evidence="1">Uncharacterized protein</fullName>
    </submittedName>
</protein>
<dbReference type="STRING" id="683124.SAMN05444337_1927"/>